<dbReference type="GeneID" id="9688079"/>
<feature type="compositionally biased region" description="Low complexity" evidence="1">
    <location>
        <begin position="136"/>
        <end position="147"/>
    </location>
</feature>
<feature type="compositionally biased region" description="Low complexity" evidence="1">
    <location>
        <begin position="21"/>
        <end position="37"/>
    </location>
</feature>
<name>C1N3M0_MICPC</name>
<feature type="region of interest" description="Disordered" evidence="1">
    <location>
        <begin position="1"/>
        <end position="178"/>
    </location>
</feature>
<dbReference type="AlphaFoldDB" id="C1N3M0"/>
<feature type="compositionally biased region" description="Polar residues" evidence="1">
    <location>
        <begin position="367"/>
        <end position="384"/>
    </location>
</feature>
<evidence type="ECO:0000313" key="2">
    <source>
        <dbReference type="EMBL" id="EEH53458.1"/>
    </source>
</evidence>
<organism evidence="3">
    <name type="scientific">Micromonas pusilla (strain CCMP1545)</name>
    <name type="common">Picoplanktonic green alga</name>
    <dbReference type="NCBI Taxonomy" id="564608"/>
    <lineage>
        <taxon>Eukaryota</taxon>
        <taxon>Viridiplantae</taxon>
        <taxon>Chlorophyta</taxon>
        <taxon>Mamiellophyceae</taxon>
        <taxon>Mamiellales</taxon>
        <taxon>Mamiellaceae</taxon>
        <taxon>Micromonas</taxon>
    </lineage>
</organism>
<feature type="compositionally biased region" description="Low complexity" evidence="1">
    <location>
        <begin position="117"/>
        <end position="128"/>
    </location>
</feature>
<dbReference type="EMBL" id="GG663746">
    <property type="protein sequence ID" value="EEH53458.1"/>
    <property type="molecule type" value="Genomic_DNA"/>
</dbReference>
<feature type="compositionally biased region" description="Low complexity" evidence="1">
    <location>
        <begin position="75"/>
        <end position="97"/>
    </location>
</feature>
<dbReference type="KEGG" id="mpp:MICPUCDRAFT_52224"/>
<feature type="compositionally biased region" description="Basic and acidic residues" evidence="1">
    <location>
        <begin position="106"/>
        <end position="116"/>
    </location>
</feature>
<feature type="compositionally biased region" description="Pro residues" evidence="1">
    <location>
        <begin position="38"/>
        <end position="56"/>
    </location>
</feature>
<feature type="region of interest" description="Disordered" evidence="1">
    <location>
        <begin position="334"/>
        <end position="356"/>
    </location>
</feature>
<dbReference type="RefSeq" id="XP_003062639.1">
    <property type="nucleotide sequence ID" value="XM_003062593.1"/>
</dbReference>
<proteinExistence type="predicted"/>
<evidence type="ECO:0000256" key="1">
    <source>
        <dbReference type="SAM" id="MobiDB-lite"/>
    </source>
</evidence>
<accession>C1N3M0</accession>
<sequence length="384" mass="40333">MHRRKRSATGAVDDASLRAYSPTKRSSPRASPSSSVPVPVPVPIPVPVPESPPLPKLRPLRLKPCSPPDADADATRAAAASGAAKPPGAAAAAAAGTTRGGNGGGGERRDDDERTPRVAAASSVARAAINDERTPRVGAASSVARAAINDAGSPPDPPRFARRTSQGNDVFASSERERRSLAADASGAVGLETAAAAAAATATATATATACERCGEKDATIDDLRDQLSWLRACMRAIATMAEQQVKREQAEEARLEARPFRPFSLVAGAKTFIYARRLISTSLPPRQALERRLGAYRARLGRSSAASSGSPLSRSQSHSNLLEPFARGAGGWDELEREVRSPHTGPHTTASAWWTPSLRDFARPFSTPTPRFQSPPSTPFNSN</sequence>
<gene>
    <name evidence="2" type="ORF">MICPUCDRAFT_52224</name>
</gene>
<dbReference type="Proteomes" id="UP000001876">
    <property type="component" value="Unassembled WGS sequence"/>
</dbReference>
<keyword evidence="3" id="KW-1185">Reference proteome</keyword>
<reference evidence="2 3" key="1">
    <citation type="journal article" date="2009" name="Science">
        <title>Green evolution and dynamic adaptations revealed by genomes of the marine picoeukaryotes Micromonas.</title>
        <authorList>
            <person name="Worden A.Z."/>
            <person name="Lee J.H."/>
            <person name="Mock T."/>
            <person name="Rouze P."/>
            <person name="Simmons M.P."/>
            <person name="Aerts A.L."/>
            <person name="Allen A.E."/>
            <person name="Cuvelier M.L."/>
            <person name="Derelle E."/>
            <person name="Everett M.V."/>
            <person name="Foulon E."/>
            <person name="Grimwood J."/>
            <person name="Gundlach H."/>
            <person name="Henrissat B."/>
            <person name="Napoli C."/>
            <person name="McDonald S.M."/>
            <person name="Parker M.S."/>
            <person name="Rombauts S."/>
            <person name="Salamov A."/>
            <person name="Von Dassow P."/>
            <person name="Badger J.H."/>
            <person name="Coutinho P.M."/>
            <person name="Demir E."/>
            <person name="Dubchak I."/>
            <person name="Gentemann C."/>
            <person name="Eikrem W."/>
            <person name="Gready J.E."/>
            <person name="John U."/>
            <person name="Lanier W."/>
            <person name="Lindquist E.A."/>
            <person name="Lucas S."/>
            <person name="Mayer K.F."/>
            <person name="Moreau H."/>
            <person name="Not F."/>
            <person name="Otillar R."/>
            <person name="Panaud O."/>
            <person name="Pangilinan J."/>
            <person name="Paulsen I."/>
            <person name="Piegu B."/>
            <person name="Poliakov A."/>
            <person name="Robbens S."/>
            <person name="Schmutz J."/>
            <person name="Toulza E."/>
            <person name="Wyss T."/>
            <person name="Zelensky A."/>
            <person name="Zhou K."/>
            <person name="Armbrust E.V."/>
            <person name="Bhattacharya D."/>
            <person name="Goodenough U.W."/>
            <person name="Van de Peer Y."/>
            <person name="Grigoriev I.V."/>
        </authorList>
    </citation>
    <scope>NUCLEOTIDE SEQUENCE [LARGE SCALE GENOMIC DNA]</scope>
    <source>
        <strain evidence="2 3">CCMP1545</strain>
    </source>
</reference>
<feature type="region of interest" description="Disordered" evidence="1">
    <location>
        <begin position="365"/>
        <end position="384"/>
    </location>
</feature>
<protein>
    <submittedName>
        <fullName evidence="2">Predicted protein</fullName>
    </submittedName>
</protein>
<evidence type="ECO:0000313" key="3">
    <source>
        <dbReference type="Proteomes" id="UP000001876"/>
    </source>
</evidence>